<name>T1JCN9_STRMM</name>
<dbReference type="AlphaFoldDB" id="T1JCN9"/>
<sequence length="109" mass="12620">MPYSGLINSRWSEDIHKQDLTHSPSFAGDVSFCLAWSKSRVSGATQNMGRGECPQSCGRVKVQTLYKIYVRYQYSEKSKNPINISYYDCSTLNFHKIIHLILLSYFWLD</sequence>
<evidence type="ECO:0000313" key="2">
    <source>
        <dbReference type="Proteomes" id="UP000014500"/>
    </source>
</evidence>
<dbReference type="EMBL" id="JH432074">
    <property type="status" value="NOT_ANNOTATED_CDS"/>
    <property type="molecule type" value="Genomic_DNA"/>
</dbReference>
<accession>T1JCN9</accession>
<reference evidence="1" key="2">
    <citation type="submission" date="2015-02" db="UniProtKB">
        <authorList>
            <consortium name="EnsemblMetazoa"/>
        </authorList>
    </citation>
    <scope>IDENTIFICATION</scope>
</reference>
<proteinExistence type="predicted"/>
<organism evidence="1 2">
    <name type="scientific">Strigamia maritima</name>
    <name type="common">European centipede</name>
    <name type="synonym">Geophilus maritimus</name>
    <dbReference type="NCBI Taxonomy" id="126957"/>
    <lineage>
        <taxon>Eukaryota</taxon>
        <taxon>Metazoa</taxon>
        <taxon>Ecdysozoa</taxon>
        <taxon>Arthropoda</taxon>
        <taxon>Myriapoda</taxon>
        <taxon>Chilopoda</taxon>
        <taxon>Pleurostigmophora</taxon>
        <taxon>Geophilomorpha</taxon>
        <taxon>Linotaeniidae</taxon>
        <taxon>Strigamia</taxon>
    </lineage>
</organism>
<dbReference type="EnsemblMetazoa" id="SMAR011557-RA">
    <property type="protein sequence ID" value="SMAR011557-PA"/>
    <property type="gene ID" value="SMAR011557"/>
</dbReference>
<evidence type="ECO:0000313" key="1">
    <source>
        <dbReference type="EnsemblMetazoa" id="SMAR011557-PA"/>
    </source>
</evidence>
<dbReference type="Proteomes" id="UP000014500">
    <property type="component" value="Unassembled WGS sequence"/>
</dbReference>
<protein>
    <submittedName>
        <fullName evidence="1">Uncharacterized protein</fullName>
    </submittedName>
</protein>
<dbReference type="HOGENOM" id="CLU_2187198_0_0_1"/>
<reference evidence="2" key="1">
    <citation type="submission" date="2011-05" db="EMBL/GenBank/DDBJ databases">
        <authorList>
            <person name="Richards S.R."/>
            <person name="Qu J."/>
            <person name="Jiang H."/>
            <person name="Jhangiani S.N."/>
            <person name="Agravi P."/>
            <person name="Goodspeed R."/>
            <person name="Gross S."/>
            <person name="Mandapat C."/>
            <person name="Jackson L."/>
            <person name="Mathew T."/>
            <person name="Pu L."/>
            <person name="Thornton R."/>
            <person name="Saada N."/>
            <person name="Wilczek-Boney K.B."/>
            <person name="Lee S."/>
            <person name="Kovar C."/>
            <person name="Wu Y."/>
            <person name="Scherer S.E."/>
            <person name="Worley K.C."/>
            <person name="Muzny D.M."/>
            <person name="Gibbs R."/>
        </authorList>
    </citation>
    <scope>NUCLEOTIDE SEQUENCE</scope>
    <source>
        <strain evidence="2">Brora</strain>
    </source>
</reference>
<keyword evidence="2" id="KW-1185">Reference proteome</keyword>